<proteinExistence type="inferred from homology"/>
<dbReference type="GO" id="GO:0003723">
    <property type="term" value="F:RNA binding"/>
    <property type="evidence" value="ECO:0007669"/>
    <property type="project" value="TreeGrafter"/>
</dbReference>
<feature type="compositionally biased region" description="Polar residues" evidence="4">
    <location>
        <begin position="13"/>
        <end position="22"/>
    </location>
</feature>
<dbReference type="InterPro" id="IPR027417">
    <property type="entry name" value="P-loop_NTPase"/>
</dbReference>
<dbReference type="SUPFAM" id="SSF52540">
    <property type="entry name" value="P-loop containing nucleoside triphosphate hydrolases"/>
    <property type="match status" value="2"/>
</dbReference>
<comment type="caution">
    <text evidence="6">The sequence shown here is derived from an EMBL/GenBank/DDBJ whole genome shotgun (WGS) entry which is preliminary data.</text>
</comment>
<feature type="region of interest" description="Disordered" evidence="4">
    <location>
        <begin position="147"/>
        <end position="206"/>
    </location>
</feature>
<feature type="compositionally biased region" description="Low complexity" evidence="4">
    <location>
        <begin position="106"/>
        <end position="117"/>
    </location>
</feature>
<dbReference type="Proteomes" id="UP001209878">
    <property type="component" value="Unassembled WGS sequence"/>
</dbReference>
<feature type="region of interest" description="Disordered" evidence="4">
    <location>
        <begin position="276"/>
        <end position="348"/>
    </location>
</feature>
<comment type="similarity">
    <text evidence="1">Belongs to the AAA ATPase family.</text>
</comment>
<dbReference type="Pfam" id="PF00004">
    <property type="entry name" value="AAA"/>
    <property type="match status" value="2"/>
</dbReference>
<reference evidence="6" key="1">
    <citation type="journal article" date="2023" name="Mol. Biol. Evol.">
        <title>Third-Generation Sequencing Reveals the Adaptive Role of the Epigenome in Three Deep-Sea Polychaetes.</title>
        <authorList>
            <person name="Perez M."/>
            <person name="Aroh O."/>
            <person name="Sun Y."/>
            <person name="Lan Y."/>
            <person name="Juniper S.K."/>
            <person name="Young C.R."/>
            <person name="Angers B."/>
            <person name="Qian P.Y."/>
        </authorList>
    </citation>
    <scope>NUCLEOTIDE SEQUENCE</scope>
    <source>
        <strain evidence="6">R07B-5</strain>
    </source>
</reference>
<dbReference type="InterPro" id="IPR003960">
    <property type="entry name" value="ATPase_AAA_CS"/>
</dbReference>
<dbReference type="Gene3D" id="3.40.50.300">
    <property type="entry name" value="P-loop containing nucleotide triphosphate hydrolases"/>
    <property type="match status" value="2"/>
</dbReference>
<dbReference type="Gene3D" id="1.10.10.2010">
    <property type="match status" value="1"/>
</dbReference>
<evidence type="ECO:0000256" key="3">
    <source>
        <dbReference type="ARBA" id="ARBA00022840"/>
    </source>
</evidence>
<organism evidence="6 7">
    <name type="scientific">Ridgeia piscesae</name>
    <name type="common">Tubeworm</name>
    <dbReference type="NCBI Taxonomy" id="27915"/>
    <lineage>
        <taxon>Eukaryota</taxon>
        <taxon>Metazoa</taxon>
        <taxon>Spiralia</taxon>
        <taxon>Lophotrochozoa</taxon>
        <taxon>Annelida</taxon>
        <taxon>Polychaeta</taxon>
        <taxon>Sedentaria</taxon>
        <taxon>Canalipalpata</taxon>
        <taxon>Sabellida</taxon>
        <taxon>Siboglinidae</taxon>
        <taxon>Ridgeia</taxon>
    </lineage>
</organism>
<protein>
    <recommendedName>
        <fullName evidence="5">AAA+ ATPase domain-containing protein</fullName>
    </recommendedName>
</protein>
<dbReference type="GO" id="GO:0016887">
    <property type="term" value="F:ATP hydrolysis activity"/>
    <property type="evidence" value="ECO:0007669"/>
    <property type="project" value="InterPro"/>
</dbReference>
<feature type="domain" description="AAA+ ATPase" evidence="5">
    <location>
        <begin position="384"/>
        <end position="522"/>
    </location>
</feature>
<feature type="region of interest" description="Disordered" evidence="4">
    <location>
        <begin position="101"/>
        <end position="127"/>
    </location>
</feature>
<dbReference type="EMBL" id="JAODUO010000161">
    <property type="protein sequence ID" value="KAK2187576.1"/>
    <property type="molecule type" value="Genomic_DNA"/>
</dbReference>
<dbReference type="CDD" id="cd19530">
    <property type="entry name" value="RecA-like_NVL_r2-like"/>
    <property type="match status" value="1"/>
</dbReference>
<keyword evidence="2" id="KW-0547">Nucleotide-binding</keyword>
<feature type="compositionally biased region" description="Basic residues" evidence="4">
    <location>
        <begin position="320"/>
        <end position="329"/>
    </location>
</feature>
<evidence type="ECO:0000256" key="1">
    <source>
        <dbReference type="ARBA" id="ARBA00006914"/>
    </source>
</evidence>
<dbReference type="GO" id="GO:0005634">
    <property type="term" value="C:nucleus"/>
    <property type="evidence" value="ECO:0007669"/>
    <property type="project" value="TreeGrafter"/>
</dbReference>
<dbReference type="InterPro" id="IPR003593">
    <property type="entry name" value="AAA+_ATPase"/>
</dbReference>
<gene>
    <name evidence="6" type="ORF">NP493_161g02000</name>
</gene>
<keyword evidence="3" id="KW-0067">ATP-binding</keyword>
<dbReference type="GO" id="GO:1990275">
    <property type="term" value="F:preribosome binding"/>
    <property type="evidence" value="ECO:0007669"/>
    <property type="project" value="TreeGrafter"/>
</dbReference>
<dbReference type="InterPro" id="IPR050168">
    <property type="entry name" value="AAA_ATPase_domain"/>
</dbReference>
<dbReference type="CDD" id="cd19518">
    <property type="entry name" value="RecA-like_NVL_r1-like"/>
    <property type="match status" value="1"/>
</dbReference>
<dbReference type="PANTHER" id="PTHR23077">
    <property type="entry name" value="AAA-FAMILY ATPASE"/>
    <property type="match status" value="1"/>
</dbReference>
<evidence type="ECO:0000256" key="4">
    <source>
        <dbReference type="SAM" id="MobiDB-lite"/>
    </source>
</evidence>
<keyword evidence="7" id="KW-1185">Reference proteome</keyword>
<dbReference type="Pfam" id="PF16725">
    <property type="entry name" value="Nucleolin_bd"/>
    <property type="match status" value="1"/>
</dbReference>
<dbReference type="PANTHER" id="PTHR23077:SF171">
    <property type="entry name" value="NUCLEAR VALOSIN-CONTAINING PROTEIN-LIKE"/>
    <property type="match status" value="1"/>
</dbReference>
<dbReference type="InterPro" id="IPR041569">
    <property type="entry name" value="AAA_lid_3"/>
</dbReference>
<dbReference type="InterPro" id="IPR038100">
    <property type="entry name" value="NLV2_N_sf"/>
</dbReference>
<dbReference type="FunFam" id="3.40.50.300:FF:000600">
    <property type="entry name" value="Nuclear valosin-containing protein-like"/>
    <property type="match status" value="1"/>
</dbReference>
<evidence type="ECO:0000256" key="2">
    <source>
        <dbReference type="ARBA" id="ARBA00022741"/>
    </source>
</evidence>
<dbReference type="GO" id="GO:0005524">
    <property type="term" value="F:ATP binding"/>
    <property type="evidence" value="ECO:0007669"/>
    <property type="project" value="UniProtKB-KW"/>
</dbReference>
<dbReference type="AlphaFoldDB" id="A0AAD9P3N5"/>
<dbReference type="Gene3D" id="1.10.8.60">
    <property type="match status" value="2"/>
</dbReference>
<evidence type="ECO:0000259" key="5">
    <source>
        <dbReference type="SMART" id="SM00382"/>
    </source>
</evidence>
<dbReference type="Pfam" id="PF17862">
    <property type="entry name" value="AAA_lid_3"/>
    <property type="match status" value="2"/>
</dbReference>
<evidence type="ECO:0000313" key="7">
    <source>
        <dbReference type="Proteomes" id="UP001209878"/>
    </source>
</evidence>
<feature type="compositionally biased region" description="Polar residues" evidence="4">
    <location>
        <begin position="154"/>
        <end position="197"/>
    </location>
</feature>
<dbReference type="PROSITE" id="PS00674">
    <property type="entry name" value="AAA"/>
    <property type="match status" value="1"/>
</dbReference>
<feature type="domain" description="AAA+ ATPase" evidence="5">
    <location>
        <begin position="777"/>
        <end position="914"/>
    </location>
</feature>
<sequence length="1019" mass="110859">MMKRKHSEGRLNPTFQQDVQSSKLPYVSDPKLIARVQQYLEGSKSQMVNISLMAEDIQKRYSDYRRKKKQAFTKAVEKAYEAVCLKQGGDNYSSLELKHLQKQHKLSQQSGEPSSDSSDSDMEKSFSSDNHEYVNYKDTNSMNSCLTDLYKGGTPNTSRLGTPRGSQPSSRAGTPSRSLPHSDPPSGQSSPRRTSSWCGKDGDHGDSRDLEKALFVIDRVGNLKQKGKVVAESPLAADRRKTSTNSGSDMCIDSTEAVSSVNKCVDVTLHVQQREVKKDDLSTSINRDVEKSVNAETETKQVEDTTPVTEEAGTLSKSSTGKKMKKKKSKDGEDKKKTTKGPEPTQSTVKFADIGGCEAALLEVCKLLVHMKHPEVYQRLGVTPPRGFLLHGPPGCGKTLLAHAIAGELQLPFIKLAATEVVSGVSGESEEKLRNIFNSATASAPCILFLDEIDAITPKRENASKDMERRIVAQLLTCMDDLNNKSTGHVLVIGATNRPDSIDPALRRAGRFDREISLGIPDEAARVRILKVLCRDLRLGSEFDFGQLAHNTPGYVGADLMALAREAAITAVNRVFQALKSEKMTKEVKAINVTGGCCVPQKEALTTETEKTTDSSETVVTTVTADDVTVTDVTADSVTDTDVTIGDVTLDTVDKPKPVSDNDTVAVRETSVTMATLDMTVTEKCDIVEELDSVLGWLKDTPPLSDDQLSSLFITMADFEMALTKVQPSAKREGFATIPGVTWDDIGALHDIRQELQMAILAPVKHRAQFAALGLTTPPGVLLAGPPGCGKTLLAKAVANESGINFISVKGPELLNMYVGESERAIRQVFLRARDSAPCVIFFDELDALCPRRSHGGEGGASVRVVNQLLTEMDGLEERKQVFVMAATNRPDIIDPAMLRPGRLDKILYVGLPSCKDRADILIAVTKNGTQPRLRKDVCLETVAADPRCNNFTGADLAALVREAAVASLQEFLVSQHPPWETPAVGGEHFDVAFHKVTPSVSDKVNITFSYPDTTTSGY</sequence>
<accession>A0AAD9P3N5</accession>
<feature type="compositionally biased region" description="Basic and acidic residues" evidence="4">
    <location>
        <begin position="276"/>
        <end position="303"/>
    </location>
</feature>
<evidence type="ECO:0000313" key="6">
    <source>
        <dbReference type="EMBL" id="KAK2187576.1"/>
    </source>
</evidence>
<dbReference type="InterPro" id="IPR003959">
    <property type="entry name" value="ATPase_AAA_core"/>
</dbReference>
<dbReference type="FunFam" id="3.40.50.300:FF:000149">
    <property type="entry name" value="Nuclear valosin-containing protein-like"/>
    <property type="match status" value="1"/>
</dbReference>
<dbReference type="SMART" id="SM00382">
    <property type="entry name" value="AAA"/>
    <property type="match status" value="2"/>
</dbReference>
<dbReference type="InterPro" id="IPR031996">
    <property type="entry name" value="NVL2_nucleolin-bd"/>
</dbReference>
<feature type="region of interest" description="Disordered" evidence="4">
    <location>
        <begin position="1"/>
        <end position="22"/>
    </location>
</feature>
<dbReference type="GO" id="GO:0042254">
    <property type="term" value="P:ribosome biogenesis"/>
    <property type="evidence" value="ECO:0007669"/>
    <property type="project" value="TreeGrafter"/>
</dbReference>
<name>A0AAD9P3N5_RIDPI</name>